<dbReference type="EMBL" id="GGEC01071809">
    <property type="protein sequence ID" value="MBX52293.1"/>
    <property type="molecule type" value="Transcribed_RNA"/>
</dbReference>
<organism evidence="1">
    <name type="scientific">Rhizophora mucronata</name>
    <name type="common">Asiatic mangrove</name>
    <dbReference type="NCBI Taxonomy" id="61149"/>
    <lineage>
        <taxon>Eukaryota</taxon>
        <taxon>Viridiplantae</taxon>
        <taxon>Streptophyta</taxon>
        <taxon>Embryophyta</taxon>
        <taxon>Tracheophyta</taxon>
        <taxon>Spermatophyta</taxon>
        <taxon>Magnoliopsida</taxon>
        <taxon>eudicotyledons</taxon>
        <taxon>Gunneridae</taxon>
        <taxon>Pentapetalae</taxon>
        <taxon>rosids</taxon>
        <taxon>fabids</taxon>
        <taxon>Malpighiales</taxon>
        <taxon>Rhizophoraceae</taxon>
        <taxon>Rhizophora</taxon>
    </lineage>
</organism>
<sequence>MPSVMILSKQLQTIFNCAQLHANMKCMKLMLRYIMVKCD</sequence>
<accession>A0A2P2PC88</accession>
<reference evidence="1" key="1">
    <citation type="submission" date="2018-02" db="EMBL/GenBank/DDBJ databases">
        <title>Rhizophora mucronata_Transcriptome.</title>
        <authorList>
            <person name="Meera S.P."/>
            <person name="Sreeshan A."/>
            <person name="Augustine A."/>
        </authorList>
    </citation>
    <scope>NUCLEOTIDE SEQUENCE</scope>
    <source>
        <tissue evidence="1">Leaf</tissue>
    </source>
</reference>
<protein>
    <submittedName>
        <fullName evidence="1">Uncharacterized protein</fullName>
    </submittedName>
</protein>
<evidence type="ECO:0000313" key="1">
    <source>
        <dbReference type="EMBL" id="MBX52293.1"/>
    </source>
</evidence>
<name>A0A2P2PC88_RHIMU</name>
<dbReference type="AlphaFoldDB" id="A0A2P2PC88"/>
<proteinExistence type="predicted"/>